<proteinExistence type="predicted"/>
<feature type="transmembrane region" description="Helical" evidence="1">
    <location>
        <begin position="7"/>
        <end position="30"/>
    </location>
</feature>
<evidence type="ECO:0000313" key="2">
    <source>
        <dbReference type="EMBL" id="AZE48146.1"/>
    </source>
</evidence>
<gene>
    <name evidence="2" type="ORF">C4K04_2473</name>
</gene>
<protein>
    <submittedName>
        <fullName evidence="2">Putative membrane protein</fullName>
    </submittedName>
</protein>
<reference evidence="2 3" key="1">
    <citation type="submission" date="2018-03" db="EMBL/GenBank/DDBJ databases">
        <title>Diversity of phytobeneficial traits revealed by whole-genome analysis of worldwide-isolated phenazine-producing Pseudomonas spp.</title>
        <authorList>
            <person name="Biessy A."/>
            <person name="Novinscak A."/>
            <person name="Blom J."/>
            <person name="Leger G."/>
            <person name="Thomashow L.S."/>
            <person name="Cazorla F.M."/>
            <person name="Josic D."/>
            <person name="Filion M."/>
        </authorList>
    </citation>
    <scope>NUCLEOTIDE SEQUENCE [LARGE SCALE GENOMIC DNA]</scope>
    <source>
        <strain evidence="2 3">B25</strain>
    </source>
</reference>
<sequence length="96" mass="9889">MAELKKIITLAVGVNLIVGVTLATSAARVIGQYSAGKDDYADLLVALLAAPLGTQRVILILAVLTTLLGAAALWWFAKARSPLAASILEADQEAGS</sequence>
<name>A0A3G7TPH2_9PSED</name>
<feature type="transmembrane region" description="Helical" evidence="1">
    <location>
        <begin position="57"/>
        <end position="77"/>
    </location>
</feature>
<evidence type="ECO:0000313" key="3">
    <source>
        <dbReference type="Proteomes" id="UP000268048"/>
    </source>
</evidence>
<keyword evidence="1" id="KW-0472">Membrane</keyword>
<evidence type="ECO:0000256" key="1">
    <source>
        <dbReference type="SAM" id="Phobius"/>
    </source>
</evidence>
<organism evidence="2 3">
    <name type="scientific">Pseudomonas chlororaphis</name>
    <dbReference type="NCBI Taxonomy" id="587753"/>
    <lineage>
        <taxon>Bacteria</taxon>
        <taxon>Pseudomonadati</taxon>
        <taxon>Pseudomonadota</taxon>
        <taxon>Gammaproteobacteria</taxon>
        <taxon>Pseudomonadales</taxon>
        <taxon>Pseudomonadaceae</taxon>
        <taxon>Pseudomonas</taxon>
    </lineage>
</organism>
<keyword evidence="1" id="KW-0812">Transmembrane</keyword>
<accession>A0A3G7TPH2</accession>
<keyword evidence="1" id="KW-1133">Transmembrane helix</keyword>
<dbReference type="Proteomes" id="UP000268048">
    <property type="component" value="Chromosome"/>
</dbReference>
<dbReference type="EMBL" id="CP027753">
    <property type="protein sequence ID" value="AZE48146.1"/>
    <property type="molecule type" value="Genomic_DNA"/>
</dbReference>
<dbReference type="AlphaFoldDB" id="A0A3G7TPH2"/>